<dbReference type="PANTHER" id="PTHR42774">
    <property type="entry name" value="PHOSPHOTRANSFERASE SYSTEM TRANSPORT PROTEIN"/>
    <property type="match status" value="1"/>
</dbReference>
<feature type="compositionally biased region" description="Basic residues" evidence="1">
    <location>
        <begin position="217"/>
        <end position="228"/>
    </location>
</feature>
<protein>
    <submittedName>
        <fullName evidence="2">Uncharacterized protein</fullName>
    </submittedName>
</protein>
<dbReference type="SUPFAM" id="SSF53613">
    <property type="entry name" value="Ribokinase-like"/>
    <property type="match status" value="1"/>
</dbReference>
<feature type="region of interest" description="Disordered" evidence="1">
    <location>
        <begin position="155"/>
        <end position="175"/>
    </location>
</feature>
<dbReference type="InterPro" id="IPR029056">
    <property type="entry name" value="Ribokinase-like"/>
</dbReference>
<evidence type="ECO:0000256" key="1">
    <source>
        <dbReference type="SAM" id="MobiDB-lite"/>
    </source>
</evidence>
<organism evidence="2 3">
    <name type="scientific">Prorocentrum cordatum</name>
    <dbReference type="NCBI Taxonomy" id="2364126"/>
    <lineage>
        <taxon>Eukaryota</taxon>
        <taxon>Sar</taxon>
        <taxon>Alveolata</taxon>
        <taxon>Dinophyceae</taxon>
        <taxon>Prorocentrales</taxon>
        <taxon>Prorocentraceae</taxon>
        <taxon>Prorocentrum</taxon>
    </lineage>
</organism>
<evidence type="ECO:0000313" key="3">
    <source>
        <dbReference type="Proteomes" id="UP001189429"/>
    </source>
</evidence>
<dbReference type="Proteomes" id="UP001189429">
    <property type="component" value="Unassembled WGS sequence"/>
</dbReference>
<feature type="compositionally biased region" description="Basic residues" evidence="1">
    <location>
        <begin position="193"/>
        <end position="208"/>
    </location>
</feature>
<feature type="region of interest" description="Disordered" evidence="1">
    <location>
        <begin position="193"/>
        <end position="228"/>
    </location>
</feature>
<reference evidence="2" key="1">
    <citation type="submission" date="2023-10" db="EMBL/GenBank/DDBJ databases">
        <authorList>
            <person name="Chen Y."/>
            <person name="Shah S."/>
            <person name="Dougan E. K."/>
            <person name="Thang M."/>
            <person name="Chan C."/>
        </authorList>
    </citation>
    <scope>NUCLEOTIDE SEQUENCE [LARGE SCALE GENOMIC DNA]</scope>
</reference>
<sequence length="228" mass="24800">MALLGLGVSFVTRVGDDADGRWARNHYEALGMDTSRCLVVPGALTTSACVVVERETSRRTCLIHCDRALFASPAAQAAPIDWRGIGAVNTDGHDPALALPIVRAAAAAGLRIFSDMEVCDCDRRELASLATDLVAPARILRELAGQGTIRHKGGGVGIGQCEPRPHGGRHGRCAGLRGREARGPRCLRCVRPQLRRQGHHRRRGRIRRRAEGGNRPRVSKQKTRRRCS</sequence>
<name>A0ABN9QDP2_9DINO</name>
<dbReference type="EMBL" id="CAUYUJ010002880">
    <property type="protein sequence ID" value="CAK0802788.1"/>
    <property type="molecule type" value="Genomic_DNA"/>
</dbReference>
<accession>A0ABN9QDP2</accession>
<evidence type="ECO:0000313" key="2">
    <source>
        <dbReference type="EMBL" id="CAK0802788.1"/>
    </source>
</evidence>
<dbReference type="PANTHER" id="PTHR42774:SF3">
    <property type="entry name" value="KETOHEXOKINASE"/>
    <property type="match status" value="1"/>
</dbReference>
<dbReference type="InterPro" id="IPR052562">
    <property type="entry name" value="Ketohexokinase-related"/>
</dbReference>
<proteinExistence type="predicted"/>
<keyword evidence="3" id="KW-1185">Reference proteome</keyword>
<dbReference type="Gene3D" id="3.40.1190.20">
    <property type="match status" value="1"/>
</dbReference>
<gene>
    <name evidence="2" type="ORF">PCOR1329_LOCUS10171</name>
</gene>
<comment type="caution">
    <text evidence="2">The sequence shown here is derived from an EMBL/GenBank/DDBJ whole genome shotgun (WGS) entry which is preliminary data.</text>
</comment>